<dbReference type="GeneID" id="111015337"/>
<protein>
    <submittedName>
        <fullName evidence="3">Uncharacterized protein LOC111015337</fullName>
    </submittedName>
</protein>
<dbReference type="AlphaFoldDB" id="A0A6J1CXH3"/>
<gene>
    <name evidence="3" type="primary">LOC111015337</name>
</gene>
<evidence type="ECO:0000313" key="3">
    <source>
        <dbReference type="RefSeq" id="XP_022146028.1"/>
    </source>
</evidence>
<organism evidence="2 3">
    <name type="scientific">Momordica charantia</name>
    <name type="common">Bitter gourd</name>
    <name type="synonym">Balsam pear</name>
    <dbReference type="NCBI Taxonomy" id="3673"/>
    <lineage>
        <taxon>Eukaryota</taxon>
        <taxon>Viridiplantae</taxon>
        <taxon>Streptophyta</taxon>
        <taxon>Embryophyta</taxon>
        <taxon>Tracheophyta</taxon>
        <taxon>Spermatophyta</taxon>
        <taxon>Magnoliopsida</taxon>
        <taxon>eudicotyledons</taxon>
        <taxon>Gunneridae</taxon>
        <taxon>Pentapetalae</taxon>
        <taxon>rosids</taxon>
        <taxon>fabids</taxon>
        <taxon>Cucurbitales</taxon>
        <taxon>Cucurbitaceae</taxon>
        <taxon>Momordiceae</taxon>
        <taxon>Momordica</taxon>
    </lineage>
</organism>
<keyword evidence="2" id="KW-1185">Reference proteome</keyword>
<dbReference type="RefSeq" id="XP_022146028.1">
    <property type="nucleotide sequence ID" value="XM_022290336.1"/>
</dbReference>
<reference evidence="3" key="1">
    <citation type="submission" date="2025-08" db="UniProtKB">
        <authorList>
            <consortium name="RefSeq"/>
        </authorList>
    </citation>
    <scope>IDENTIFICATION</scope>
    <source>
        <strain evidence="3">OHB3-1</strain>
    </source>
</reference>
<accession>A0A6J1CXH3</accession>
<evidence type="ECO:0000313" key="2">
    <source>
        <dbReference type="Proteomes" id="UP000504603"/>
    </source>
</evidence>
<dbReference type="OrthoDB" id="1932439at2759"/>
<dbReference type="PANTHER" id="PTHR33978:SF4">
    <property type="entry name" value="SERINE_THREONINE-KINASE"/>
    <property type="match status" value="1"/>
</dbReference>
<feature type="region of interest" description="Disordered" evidence="1">
    <location>
        <begin position="86"/>
        <end position="106"/>
    </location>
</feature>
<evidence type="ECO:0000256" key="1">
    <source>
        <dbReference type="SAM" id="MobiDB-lite"/>
    </source>
</evidence>
<dbReference type="PANTHER" id="PTHR33978">
    <property type="entry name" value="SERINE/THREONINE-KINASE"/>
    <property type="match status" value="1"/>
</dbReference>
<dbReference type="Proteomes" id="UP000504603">
    <property type="component" value="Unplaced"/>
</dbReference>
<sequence length="175" mass="19508">MELNANIWNRPCPQPQRGSVLFFSFPPLFCAQKMESESPCPTFHKSKSSPSPLLWDCGSTLYDSFELNSLKRQLDSAMASRTLSMSHLPGRHVAPPPPPPSKRPSISRSFHKFLRSVFRHKQNSNFEAREGALGYSLSAIPEPQFRGLSPEIGCFVRRAASERFTPPTSIGISCA</sequence>
<dbReference type="KEGG" id="mcha:111015337"/>
<proteinExistence type="predicted"/>
<name>A0A6J1CXH3_MOMCH</name>